<dbReference type="AlphaFoldDB" id="A0A1I6IGA2"/>
<dbReference type="Pfam" id="PF01547">
    <property type="entry name" value="SBP_bac_1"/>
    <property type="match status" value="1"/>
</dbReference>
<evidence type="ECO:0000313" key="4">
    <source>
        <dbReference type="Proteomes" id="UP000199659"/>
    </source>
</evidence>
<feature type="domain" description="DUF3502" evidence="2">
    <location>
        <begin position="428"/>
        <end position="494"/>
    </location>
</feature>
<evidence type="ECO:0000259" key="2">
    <source>
        <dbReference type="Pfam" id="PF12010"/>
    </source>
</evidence>
<keyword evidence="1" id="KW-0732">Signal</keyword>
<dbReference type="PANTHER" id="PTHR43649">
    <property type="entry name" value="ARABINOSE-BINDING PROTEIN-RELATED"/>
    <property type="match status" value="1"/>
</dbReference>
<dbReference type="EMBL" id="FOYZ01000002">
    <property type="protein sequence ID" value="SFR65684.1"/>
    <property type="molecule type" value="Genomic_DNA"/>
</dbReference>
<reference evidence="3 4" key="1">
    <citation type="submission" date="2016-10" db="EMBL/GenBank/DDBJ databases">
        <authorList>
            <person name="de Groot N.N."/>
        </authorList>
    </citation>
    <scope>NUCLEOTIDE SEQUENCE [LARGE SCALE GENOMIC DNA]</scope>
    <source>
        <strain evidence="3 4">743A</strain>
    </source>
</reference>
<dbReference type="Proteomes" id="UP000199659">
    <property type="component" value="Unassembled WGS sequence"/>
</dbReference>
<dbReference type="InterPro" id="IPR006059">
    <property type="entry name" value="SBP"/>
</dbReference>
<gene>
    <name evidence="3" type="ORF">SAMN05661086_00827</name>
</gene>
<dbReference type="Pfam" id="PF12010">
    <property type="entry name" value="DUF3502"/>
    <property type="match status" value="1"/>
</dbReference>
<dbReference type="PROSITE" id="PS51257">
    <property type="entry name" value="PROKAR_LIPOPROTEIN"/>
    <property type="match status" value="1"/>
</dbReference>
<organism evidence="3 4">
    <name type="scientific">Anaeromicropila populeti</name>
    <dbReference type="NCBI Taxonomy" id="37658"/>
    <lineage>
        <taxon>Bacteria</taxon>
        <taxon>Bacillati</taxon>
        <taxon>Bacillota</taxon>
        <taxon>Clostridia</taxon>
        <taxon>Lachnospirales</taxon>
        <taxon>Lachnospiraceae</taxon>
        <taxon>Anaeromicropila</taxon>
    </lineage>
</organism>
<keyword evidence="4" id="KW-1185">Reference proteome</keyword>
<dbReference type="SUPFAM" id="SSF53850">
    <property type="entry name" value="Periplasmic binding protein-like II"/>
    <property type="match status" value="1"/>
</dbReference>
<dbReference type="RefSeq" id="WP_177214537.1">
    <property type="nucleotide sequence ID" value="NZ_FOYZ01000002.1"/>
</dbReference>
<evidence type="ECO:0000313" key="3">
    <source>
        <dbReference type="EMBL" id="SFR65684.1"/>
    </source>
</evidence>
<evidence type="ECO:0000256" key="1">
    <source>
        <dbReference type="SAM" id="SignalP"/>
    </source>
</evidence>
<dbReference type="Gene3D" id="3.40.190.10">
    <property type="entry name" value="Periplasmic binding protein-like II"/>
    <property type="match status" value="2"/>
</dbReference>
<accession>A0A1I6IGA2</accession>
<feature type="signal peptide" evidence="1">
    <location>
        <begin position="1"/>
        <end position="22"/>
    </location>
</feature>
<dbReference type="STRING" id="37658.SAMN05661086_00827"/>
<dbReference type="InterPro" id="IPR050490">
    <property type="entry name" value="Bact_solute-bd_prot1"/>
</dbReference>
<name>A0A1I6IGA2_9FIRM</name>
<dbReference type="PANTHER" id="PTHR43649:SF17">
    <property type="entry name" value="ABC TRANSPORTER SOLUTE BINDING PROTEIN-SUGAR TRANSPORT"/>
    <property type="match status" value="1"/>
</dbReference>
<protein>
    <submittedName>
        <fullName evidence="3">Carbohydrate ABC transporter substrate-binding protein, CUT1 family (TC 3.A.1.1.-)</fullName>
    </submittedName>
</protein>
<sequence>MKNRIRALFVFLFLGTILGSSAGCHNKLEQKKEQSNTVKLIWYQIGEPQKDLALVQEKVNEYTAEKIGVTVQIEQIGWDKYTKTMETIVKTGKEYDLVFTSSWANDYLTNAQRGFFLPLDELLQKYGKEMYEAIDDKFWEAAMVDGRIYGVPNEKELGSMPMWVFTKEYVDKYHVPYEDIHTLEDLEPWLELISENEPDVVPLYITQDFSAPTYMDKIQDIVGIEYDDTTLTVQNLFHTDRMLSTLRTMRNYYLKGYINKNAAMETDSKEVKRFVTKGDGQPYAELIWSKDLGYEVVTSNIMEVQITNVSARGALTAISSNTKHPKEAVEFLNLVNTDEYLRNLLNYGIEGIHYDKTALSEDDEKLVEGKENTYSFKVHLNSENQKNYSVPYWVQGGLFNTYVLETEPIDKWYQFQQFNKELKPALSFGFNFDSTNVLKEILEVKSVLNEYGTMLYSGSVDPDLYVPKLNQKLESAGIQTIIDDMQKQVDDWKKTAYP</sequence>
<dbReference type="InterPro" id="IPR022627">
    <property type="entry name" value="DUF3502"/>
</dbReference>
<feature type="chain" id="PRO_5011590293" evidence="1">
    <location>
        <begin position="23"/>
        <end position="498"/>
    </location>
</feature>
<proteinExistence type="predicted"/>